<dbReference type="EMBL" id="HACG01016039">
    <property type="protein sequence ID" value="CEK62904.1"/>
    <property type="molecule type" value="Transcribed_RNA"/>
</dbReference>
<evidence type="ECO:0000313" key="2">
    <source>
        <dbReference type="EMBL" id="CEK62904.1"/>
    </source>
</evidence>
<feature type="signal peptide" evidence="1">
    <location>
        <begin position="1"/>
        <end position="20"/>
    </location>
</feature>
<feature type="chain" id="PRO_5002126662" evidence="1">
    <location>
        <begin position="21"/>
        <end position="113"/>
    </location>
</feature>
<gene>
    <name evidence="2" type="primary">ORF46462</name>
</gene>
<organism evidence="2">
    <name type="scientific">Arion vulgaris</name>
    <dbReference type="NCBI Taxonomy" id="1028688"/>
    <lineage>
        <taxon>Eukaryota</taxon>
        <taxon>Metazoa</taxon>
        <taxon>Spiralia</taxon>
        <taxon>Lophotrochozoa</taxon>
        <taxon>Mollusca</taxon>
        <taxon>Gastropoda</taxon>
        <taxon>Heterobranchia</taxon>
        <taxon>Euthyneura</taxon>
        <taxon>Panpulmonata</taxon>
        <taxon>Eupulmonata</taxon>
        <taxon>Stylommatophora</taxon>
        <taxon>Helicina</taxon>
        <taxon>Arionoidea</taxon>
        <taxon>Arionidae</taxon>
        <taxon>Arion</taxon>
    </lineage>
</organism>
<proteinExistence type="predicted"/>
<accession>A0A0B6Z2U3</accession>
<evidence type="ECO:0000256" key="1">
    <source>
        <dbReference type="SAM" id="SignalP"/>
    </source>
</evidence>
<sequence length="113" mass="13049">MSSVCNVAAVLMLLLNLKCCNKISLTLKTKEKFVIILQQIQYANKFHRTMITQQVCNLIVKTRQGCTDVDYGWKVYNNSSPFKITNKLQTSPKSQNKLQTSFVKQTIPQWYID</sequence>
<dbReference type="AlphaFoldDB" id="A0A0B6Z2U3"/>
<reference evidence="2" key="1">
    <citation type="submission" date="2014-12" db="EMBL/GenBank/DDBJ databases">
        <title>Insight into the proteome of Arion vulgaris.</title>
        <authorList>
            <person name="Aradska J."/>
            <person name="Bulat T."/>
            <person name="Smidak R."/>
            <person name="Sarate P."/>
            <person name="Gangsoo J."/>
            <person name="Sialana F."/>
            <person name="Bilban M."/>
            <person name="Lubec G."/>
        </authorList>
    </citation>
    <scope>NUCLEOTIDE SEQUENCE</scope>
    <source>
        <tissue evidence="2">Skin</tissue>
    </source>
</reference>
<keyword evidence="1" id="KW-0732">Signal</keyword>
<protein>
    <submittedName>
        <fullName evidence="2">Uncharacterized protein</fullName>
    </submittedName>
</protein>
<name>A0A0B6Z2U3_9EUPU</name>